<dbReference type="AlphaFoldDB" id="A0A2U1CUT3"/>
<keyword evidence="4 6" id="KW-0998">Cell outer membrane</keyword>
<dbReference type="GO" id="GO:0001530">
    <property type="term" value="F:lipopolysaccharide binding"/>
    <property type="evidence" value="ECO:0007669"/>
    <property type="project" value="TreeGrafter"/>
</dbReference>
<comment type="subunit">
    <text evidence="6">Component of the lipopolysaccharide transport and assembly complex. Interacts with LptD.</text>
</comment>
<keyword evidence="1 6" id="KW-0732">Signal</keyword>
<comment type="subcellular location">
    <subcellularLocation>
        <location evidence="6">Cell outer membrane</location>
        <topology evidence="6">Lipid-anchor</topology>
    </subcellularLocation>
</comment>
<dbReference type="HAMAP" id="MF_01186">
    <property type="entry name" value="LPS_assembly_LptE"/>
    <property type="match status" value="1"/>
</dbReference>
<dbReference type="EMBL" id="QEKQ01000008">
    <property type="protein sequence ID" value="PVY70731.1"/>
    <property type="molecule type" value="Genomic_DNA"/>
</dbReference>
<evidence type="ECO:0000256" key="2">
    <source>
        <dbReference type="ARBA" id="ARBA00023136"/>
    </source>
</evidence>
<dbReference type="RefSeq" id="WP_116919552.1">
    <property type="nucleotide sequence ID" value="NZ_QEKQ01000008.1"/>
</dbReference>
<gene>
    <name evidence="6" type="primary">lptE</name>
    <name evidence="8" type="ORF">C8D92_10887</name>
</gene>
<evidence type="ECO:0000256" key="5">
    <source>
        <dbReference type="ARBA" id="ARBA00023288"/>
    </source>
</evidence>
<feature type="signal peptide" evidence="7">
    <location>
        <begin position="1"/>
        <end position="25"/>
    </location>
</feature>
<dbReference type="PANTHER" id="PTHR38098">
    <property type="entry name" value="LPS-ASSEMBLY LIPOPROTEIN LPTE"/>
    <property type="match status" value="1"/>
</dbReference>
<protein>
    <recommendedName>
        <fullName evidence="6">LPS-assembly lipoprotein LptE</fullName>
    </recommendedName>
</protein>
<dbReference type="PROSITE" id="PS51257">
    <property type="entry name" value="PROKAR_LIPOPROTEIN"/>
    <property type="match status" value="1"/>
</dbReference>
<evidence type="ECO:0000256" key="6">
    <source>
        <dbReference type="HAMAP-Rule" id="MF_01186"/>
    </source>
</evidence>
<dbReference type="Gene3D" id="3.30.160.150">
    <property type="entry name" value="Lipoprotein like domain"/>
    <property type="match status" value="1"/>
</dbReference>
<keyword evidence="3 6" id="KW-0564">Palmitate</keyword>
<accession>A0A2U1CUT3</accession>
<keyword evidence="2 6" id="KW-0472">Membrane</keyword>
<evidence type="ECO:0000256" key="7">
    <source>
        <dbReference type="SAM" id="SignalP"/>
    </source>
</evidence>
<name>A0A2U1CUT3_9GAMM</name>
<keyword evidence="5 6" id="KW-0449">Lipoprotein</keyword>
<evidence type="ECO:0000313" key="8">
    <source>
        <dbReference type="EMBL" id="PVY70731.1"/>
    </source>
</evidence>
<dbReference type="GO" id="GO:0009279">
    <property type="term" value="C:cell outer membrane"/>
    <property type="evidence" value="ECO:0007669"/>
    <property type="project" value="UniProtKB-SubCell"/>
</dbReference>
<dbReference type="GO" id="GO:0015920">
    <property type="term" value="P:lipopolysaccharide transport"/>
    <property type="evidence" value="ECO:0007669"/>
    <property type="project" value="TreeGrafter"/>
</dbReference>
<sequence length="185" mass="20239">MPLFRALVLLGSALLAGCGFQLRGAAPVPAAVQPLSVTCAESVPNALCDGVRSQLRDGGVELKAPGNHAHRLFLGSFRERRRASAITLDAATAEYDLRQDVTLQLTAPDDVPLIASADIEASEIYRYDDTNVLAKQREEEAIRTSLYQRLAQQVIFRLAPMTEDRVRAIRRQQATGEPSRDDQAP</sequence>
<dbReference type="GO" id="GO:1990351">
    <property type="term" value="C:transporter complex"/>
    <property type="evidence" value="ECO:0007669"/>
    <property type="project" value="TreeGrafter"/>
</dbReference>
<comment type="similarity">
    <text evidence="6">Belongs to the LptE lipoprotein family.</text>
</comment>
<proteinExistence type="inferred from homology"/>
<dbReference type="Proteomes" id="UP000245887">
    <property type="component" value="Unassembled WGS sequence"/>
</dbReference>
<comment type="caution">
    <text evidence="8">The sequence shown here is derived from an EMBL/GenBank/DDBJ whole genome shotgun (WGS) entry which is preliminary data.</text>
</comment>
<dbReference type="PANTHER" id="PTHR38098:SF1">
    <property type="entry name" value="LPS-ASSEMBLY LIPOPROTEIN LPTE"/>
    <property type="match status" value="1"/>
</dbReference>
<feature type="chain" id="PRO_5015699491" description="LPS-assembly lipoprotein LptE" evidence="7">
    <location>
        <begin position="26"/>
        <end position="185"/>
    </location>
</feature>
<evidence type="ECO:0000256" key="4">
    <source>
        <dbReference type="ARBA" id="ARBA00023237"/>
    </source>
</evidence>
<dbReference type="InterPro" id="IPR007485">
    <property type="entry name" value="LPS_assembly_LptE"/>
</dbReference>
<dbReference type="OrthoDB" id="7349153at2"/>
<evidence type="ECO:0000313" key="9">
    <source>
        <dbReference type="Proteomes" id="UP000245887"/>
    </source>
</evidence>
<reference evidence="8 9" key="1">
    <citation type="submission" date="2018-04" db="EMBL/GenBank/DDBJ databases">
        <title>Genomic Encyclopedia of Type Strains, Phase IV (KMG-IV): sequencing the most valuable type-strain genomes for metagenomic binning, comparative biology and taxonomic classification.</title>
        <authorList>
            <person name="Goeker M."/>
        </authorList>
    </citation>
    <scope>NUCLEOTIDE SEQUENCE [LARGE SCALE GENOMIC DNA]</scope>
    <source>
        <strain evidence="8 9">DSM 28688</strain>
    </source>
</reference>
<evidence type="ECO:0000256" key="3">
    <source>
        <dbReference type="ARBA" id="ARBA00023139"/>
    </source>
</evidence>
<comment type="function">
    <text evidence="6">Together with LptD, is involved in the assembly of lipopolysaccharide (LPS) at the surface of the outer membrane. Required for the proper assembly of LptD. Binds LPS and may serve as the LPS recognition site at the outer membrane.</text>
</comment>
<evidence type="ECO:0000256" key="1">
    <source>
        <dbReference type="ARBA" id="ARBA00022729"/>
    </source>
</evidence>
<dbReference type="GO" id="GO:0043165">
    <property type="term" value="P:Gram-negative-bacterium-type cell outer membrane assembly"/>
    <property type="evidence" value="ECO:0007669"/>
    <property type="project" value="UniProtKB-UniRule"/>
</dbReference>
<organism evidence="8 9">
    <name type="scientific">Tamilnaduibacter salinus</name>
    <dbReference type="NCBI Taxonomy" id="1484056"/>
    <lineage>
        <taxon>Bacteria</taxon>
        <taxon>Pseudomonadati</taxon>
        <taxon>Pseudomonadota</taxon>
        <taxon>Gammaproteobacteria</taxon>
        <taxon>Pseudomonadales</taxon>
        <taxon>Marinobacteraceae</taxon>
        <taxon>Tamilnaduibacter</taxon>
    </lineage>
</organism>
<dbReference type="Pfam" id="PF04390">
    <property type="entry name" value="LptE"/>
    <property type="match status" value="1"/>
</dbReference>